<proteinExistence type="predicted"/>
<keyword evidence="2" id="KW-1185">Reference proteome</keyword>
<dbReference type="EMBL" id="KZ613946">
    <property type="protein sequence ID" value="PMD39384.1"/>
    <property type="molecule type" value="Genomic_DNA"/>
</dbReference>
<dbReference type="Proteomes" id="UP000235786">
    <property type="component" value="Unassembled WGS sequence"/>
</dbReference>
<evidence type="ECO:0008006" key="3">
    <source>
        <dbReference type="Google" id="ProtNLM"/>
    </source>
</evidence>
<dbReference type="AlphaFoldDB" id="A0A2J6RLI3"/>
<dbReference type="Gene3D" id="2.60.120.620">
    <property type="entry name" value="q2cbj1_9rhob like domain"/>
    <property type="match status" value="1"/>
</dbReference>
<dbReference type="PANTHER" id="PTHR31630:SF6">
    <property type="entry name" value="PHYTANOYL-COA DIOXYGENASE-RELATED"/>
    <property type="match status" value="1"/>
</dbReference>
<gene>
    <name evidence="1" type="ORF">L207DRAFT_489177</name>
</gene>
<dbReference type="Pfam" id="PF05721">
    <property type="entry name" value="PhyH"/>
    <property type="match status" value="1"/>
</dbReference>
<accession>A0A2J6RLI3</accession>
<sequence length="332" mass="38121">MGSLGEGALDKQYAKAGETNYGDWRDDFYRDGYAVVKCCIPEEKAKHYQSKALDWLQSFNLGFDPKDESTWSKAHLPEAFKGGMYLNYAVTHEKFMWDARSEPGVIEPFAKLWGTDELVVSFDGLNITLPRQKDLEFSPWPHCDQNPKRKELACAQGIIQLSKNGPKDGGLIVMKGSAKLFAEFFSEPRKMNFDDKDKPPPEFDDLFLFRPEQLKWYEDRGCELVKVCADPGDVIIWDSRTTHYACFPEGEEVRTIIYACYTPAAFGTKEDLERKGEMFKKFEGTTHWPHRNIRPHGKAMINGEVDPKERDQPLELPEQTKRILRLAAVEAY</sequence>
<name>A0A2J6RLI3_HYAVF</name>
<dbReference type="SUPFAM" id="SSF51197">
    <property type="entry name" value="Clavaminate synthase-like"/>
    <property type="match status" value="1"/>
</dbReference>
<organism evidence="1 2">
    <name type="scientific">Hyaloscypha variabilis (strain UAMH 11265 / GT02V1 / F)</name>
    <name type="common">Meliniomyces variabilis</name>
    <dbReference type="NCBI Taxonomy" id="1149755"/>
    <lineage>
        <taxon>Eukaryota</taxon>
        <taxon>Fungi</taxon>
        <taxon>Dikarya</taxon>
        <taxon>Ascomycota</taxon>
        <taxon>Pezizomycotina</taxon>
        <taxon>Leotiomycetes</taxon>
        <taxon>Helotiales</taxon>
        <taxon>Hyaloscyphaceae</taxon>
        <taxon>Hyaloscypha</taxon>
        <taxon>Hyaloscypha variabilis</taxon>
    </lineage>
</organism>
<evidence type="ECO:0000313" key="1">
    <source>
        <dbReference type="EMBL" id="PMD39384.1"/>
    </source>
</evidence>
<dbReference type="InterPro" id="IPR008775">
    <property type="entry name" value="Phytyl_CoA_dOase-like"/>
</dbReference>
<protein>
    <recommendedName>
        <fullName evidence="3">Clavaminate synthase-like protein</fullName>
    </recommendedName>
</protein>
<dbReference type="PANTHER" id="PTHR31630">
    <property type="entry name" value="PHYTANOYL-COA DIOXYGENASE-RELATED-RELATED"/>
    <property type="match status" value="1"/>
</dbReference>
<evidence type="ECO:0000313" key="2">
    <source>
        <dbReference type="Proteomes" id="UP000235786"/>
    </source>
</evidence>
<dbReference type="OrthoDB" id="445007at2759"/>
<reference evidence="1 2" key="1">
    <citation type="submission" date="2016-04" db="EMBL/GenBank/DDBJ databases">
        <title>A degradative enzymes factory behind the ericoid mycorrhizal symbiosis.</title>
        <authorList>
            <consortium name="DOE Joint Genome Institute"/>
            <person name="Martino E."/>
            <person name="Morin E."/>
            <person name="Grelet G."/>
            <person name="Kuo A."/>
            <person name="Kohler A."/>
            <person name="Daghino S."/>
            <person name="Barry K."/>
            <person name="Choi C."/>
            <person name="Cichocki N."/>
            <person name="Clum A."/>
            <person name="Copeland A."/>
            <person name="Hainaut M."/>
            <person name="Haridas S."/>
            <person name="Labutti K."/>
            <person name="Lindquist E."/>
            <person name="Lipzen A."/>
            <person name="Khouja H.-R."/>
            <person name="Murat C."/>
            <person name="Ohm R."/>
            <person name="Olson A."/>
            <person name="Spatafora J."/>
            <person name="Veneault-Fourrey C."/>
            <person name="Henrissat B."/>
            <person name="Grigoriev I."/>
            <person name="Martin F."/>
            <person name="Perotto S."/>
        </authorList>
    </citation>
    <scope>NUCLEOTIDE SEQUENCE [LARGE SCALE GENOMIC DNA]</scope>
    <source>
        <strain evidence="1 2">F</strain>
    </source>
</reference>